<evidence type="ECO:0000256" key="1">
    <source>
        <dbReference type="ARBA" id="ARBA00022723"/>
    </source>
</evidence>
<evidence type="ECO:0000256" key="6">
    <source>
        <dbReference type="ARBA" id="ARBA00022833"/>
    </source>
</evidence>
<reference evidence="10" key="1">
    <citation type="journal article" date="2020" name="Nature">
        <title>Giant virus diversity and host interactions through global metagenomics.</title>
        <authorList>
            <person name="Schulz F."/>
            <person name="Roux S."/>
            <person name="Paez-Espino D."/>
            <person name="Jungbluth S."/>
            <person name="Walsh D.A."/>
            <person name="Denef V.J."/>
            <person name="McMahon K.D."/>
            <person name="Konstantinidis K.T."/>
            <person name="Eloe-Fadrosh E.A."/>
            <person name="Kyrpides N.C."/>
            <person name="Woyke T."/>
        </authorList>
    </citation>
    <scope>NUCLEOTIDE SEQUENCE</scope>
    <source>
        <strain evidence="10">GVMAG-M-3300023174-189</strain>
    </source>
</reference>
<dbReference type="Pfam" id="PF00097">
    <property type="entry name" value="zf-C3HC4"/>
    <property type="match status" value="1"/>
</dbReference>
<dbReference type="InterPro" id="IPR001650">
    <property type="entry name" value="Helicase_C-like"/>
</dbReference>
<keyword evidence="6" id="KW-0862">Zinc</keyword>
<dbReference type="GO" id="GO:0006281">
    <property type="term" value="P:DNA repair"/>
    <property type="evidence" value="ECO:0007669"/>
    <property type="project" value="TreeGrafter"/>
</dbReference>
<dbReference type="Gene3D" id="3.40.50.300">
    <property type="entry name" value="P-loop containing nucleotide triphosphate hydrolases"/>
    <property type="match status" value="2"/>
</dbReference>
<keyword evidence="3" id="KW-0863">Zinc-finger</keyword>
<dbReference type="InterPro" id="IPR018957">
    <property type="entry name" value="Znf_C3HC4_RING-type"/>
</dbReference>
<dbReference type="GO" id="GO:0005634">
    <property type="term" value="C:nucleus"/>
    <property type="evidence" value="ECO:0007669"/>
    <property type="project" value="TreeGrafter"/>
</dbReference>
<dbReference type="SUPFAM" id="SSF52540">
    <property type="entry name" value="P-loop containing nucleoside triphosphate hydrolases"/>
    <property type="match status" value="2"/>
</dbReference>
<dbReference type="GO" id="GO:0016787">
    <property type="term" value="F:hydrolase activity"/>
    <property type="evidence" value="ECO:0007669"/>
    <property type="project" value="UniProtKB-KW"/>
</dbReference>
<dbReference type="PANTHER" id="PTHR45626">
    <property type="entry name" value="TRANSCRIPTION TERMINATION FACTOR 2-RELATED"/>
    <property type="match status" value="1"/>
</dbReference>
<keyword evidence="7" id="KW-0067">ATP-binding</keyword>
<evidence type="ECO:0008006" key="11">
    <source>
        <dbReference type="Google" id="ProtNLM"/>
    </source>
</evidence>
<dbReference type="InterPro" id="IPR050628">
    <property type="entry name" value="SNF2_RAD54_helicase_TF"/>
</dbReference>
<evidence type="ECO:0000259" key="8">
    <source>
        <dbReference type="PROSITE" id="PS50089"/>
    </source>
</evidence>
<dbReference type="GO" id="GO:0008094">
    <property type="term" value="F:ATP-dependent activity, acting on DNA"/>
    <property type="evidence" value="ECO:0007669"/>
    <property type="project" value="TreeGrafter"/>
</dbReference>
<dbReference type="InterPro" id="IPR027417">
    <property type="entry name" value="P-loop_NTPase"/>
</dbReference>
<dbReference type="InterPro" id="IPR001841">
    <property type="entry name" value="Znf_RING"/>
</dbReference>
<accession>A0A6C0DLT8</accession>
<evidence type="ECO:0000256" key="7">
    <source>
        <dbReference type="ARBA" id="ARBA00022840"/>
    </source>
</evidence>
<dbReference type="PANTHER" id="PTHR45626:SF17">
    <property type="entry name" value="HELICASE-LIKE TRANSCRIPTION FACTOR"/>
    <property type="match status" value="1"/>
</dbReference>
<dbReference type="InterPro" id="IPR014001">
    <property type="entry name" value="Helicase_ATP-bd"/>
</dbReference>
<evidence type="ECO:0000313" key="10">
    <source>
        <dbReference type="EMBL" id="QHT16535.1"/>
    </source>
</evidence>
<evidence type="ECO:0000256" key="5">
    <source>
        <dbReference type="ARBA" id="ARBA00022806"/>
    </source>
</evidence>
<keyword evidence="4" id="KW-0378">Hydrolase</keyword>
<evidence type="ECO:0000256" key="2">
    <source>
        <dbReference type="ARBA" id="ARBA00022741"/>
    </source>
</evidence>
<dbReference type="Gene3D" id="3.30.40.10">
    <property type="entry name" value="Zinc/RING finger domain, C3HC4 (zinc finger)"/>
    <property type="match status" value="1"/>
</dbReference>
<sequence>MAARDDSLNKILEVYEQPILFSVTDTSGYAMQPREIKVQLRPHQLAMVNAMHLKEKSCIEGFEVKGETHYSQTAILGDKVGSGKTLTTLGYLAHKKLNPITSVFNRINVRSQTTFWSQKPVYTRECSGNTLIVVPHTLFHQWKHAITTQTTLSFFEVKTTKALEKEDFNNLIKTRDITLMSNTIIKTFMGTAERHDIQWSTVIFDEVDSIHFTSTVPMPKANFYWLITATWPNMLFQGLYMYISNTFLQQRAIAGLHPELVELLHQDQVTNGSNYYSRYDVKSANFFSQFISKHHSRGHLVLRTNGTFMEQSWRSPPIGEIRILCEAPISHRIIAHYVNEEIQGLLHAGDIQTALEKLGVNNTSQSSLISALCETREKELDRLEKTLAFKETIEYSTPQLKEQAINSLKSKISSIKEQIISLKQRILHVKDEICAICFEEPKIPTFVLCCERLFCGACIINCIQRNPSCPLCRAALDYRRLRQLDTDGLQKQELQNEIIVEKKPKKKDALLKLISETKGGRFLVFNRYDNPFLEIEGELLQRGIRVATVKGNKDHISSTLKQFEKGEIQVLLMNSMQAGVGMDLKSATHVVLMHLMKTEEERQIIGRAIRLGRTEQLNLVRLLHEGEERINP</sequence>
<dbReference type="GO" id="GO:0008270">
    <property type="term" value="F:zinc ion binding"/>
    <property type="evidence" value="ECO:0007669"/>
    <property type="project" value="UniProtKB-KW"/>
</dbReference>
<dbReference type="InterPro" id="IPR000330">
    <property type="entry name" value="SNF2_N"/>
</dbReference>
<dbReference type="InterPro" id="IPR013083">
    <property type="entry name" value="Znf_RING/FYVE/PHD"/>
</dbReference>
<protein>
    <recommendedName>
        <fullName evidence="11">RING-type domain-containing protein</fullName>
    </recommendedName>
</protein>
<feature type="domain" description="RING-type" evidence="8">
    <location>
        <begin position="434"/>
        <end position="473"/>
    </location>
</feature>
<dbReference type="SMART" id="SM00490">
    <property type="entry name" value="HELICc"/>
    <property type="match status" value="1"/>
</dbReference>
<dbReference type="EMBL" id="MN739626">
    <property type="protein sequence ID" value="QHT16535.1"/>
    <property type="molecule type" value="Genomic_DNA"/>
</dbReference>
<keyword evidence="5" id="KW-0347">Helicase</keyword>
<name>A0A6C0DLT8_9ZZZZ</name>
<dbReference type="Pfam" id="PF00271">
    <property type="entry name" value="Helicase_C"/>
    <property type="match status" value="1"/>
</dbReference>
<dbReference type="SUPFAM" id="SSF57850">
    <property type="entry name" value="RING/U-box"/>
    <property type="match status" value="1"/>
</dbReference>
<dbReference type="PROSITE" id="PS50089">
    <property type="entry name" value="ZF_RING_2"/>
    <property type="match status" value="1"/>
</dbReference>
<dbReference type="GO" id="GO:0005524">
    <property type="term" value="F:ATP binding"/>
    <property type="evidence" value="ECO:0007669"/>
    <property type="project" value="UniProtKB-KW"/>
</dbReference>
<evidence type="ECO:0000256" key="3">
    <source>
        <dbReference type="ARBA" id="ARBA00022771"/>
    </source>
</evidence>
<dbReference type="AlphaFoldDB" id="A0A6C0DLT8"/>
<keyword evidence="1" id="KW-0479">Metal-binding</keyword>
<feature type="domain" description="Helicase ATP-binding" evidence="9">
    <location>
        <begin position="65"/>
        <end position="249"/>
    </location>
</feature>
<evidence type="ECO:0000256" key="4">
    <source>
        <dbReference type="ARBA" id="ARBA00022801"/>
    </source>
</evidence>
<dbReference type="Pfam" id="PF00176">
    <property type="entry name" value="SNF2-rel_dom"/>
    <property type="match status" value="1"/>
</dbReference>
<evidence type="ECO:0000259" key="9">
    <source>
        <dbReference type="PROSITE" id="PS51192"/>
    </source>
</evidence>
<proteinExistence type="predicted"/>
<dbReference type="GO" id="GO:0004386">
    <property type="term" value="F:helicase activity"/>
    <property type="evidence" value="ECO:0007669"/>
    <property type="project" value="UniProtKB-KW"/>
</dbReference>
<dbReference type="PROSITE" id="PS51192">
    <property type="entry name" value="HELICASE_ATP_BIND_1"/>
    <property type="match status" value="1"/>
</dbReference>
<dbReference type="SMART" id="SM00487">
    <property type="entry name" value="DEXDc"/>
    <property type="match status" value="1"/>
</dbReference>
<organism evidence="10">
    <name type="scientific">viral metagenome</name>
    <dbReference type="NCBI Taxonomy" id="1070528"/>
    <lineage>
        <taxon>unclassified sequences</taxon>
        <taxon>metagenomes</taxon>
        <taxon>organismal metagenomes</taxon>
    </lineage>
</organism>
<keyword evidence="2" id="KW-0547">Nucleotide-binding</keyword>